<organism evidence="2 3">
    <name type="scientific">Gordonia neofelifaecis NRRL B-59395</name>
    <dbReference type="NCBI Taxonomy" id="644548"/>
    <lineage>
        <taxon>Bacteria</taxon>
        <taxon>Bacillati</taxon>
        <taxon>Actinomycetota</taxon>
        <taxon>Actinomycetes</taxon>
        <taxon>Mycobacteriales</taxon>
        <taxon>Gordoniaceae</taxon>
        <taxon>Gordonia</taxon>
    </lineage>
</organism>
<feature type="transmembrane region" description="Helical" evidence="1">
    <location>
        <begin position="117"/>
        <end position="135"/>
    </location>
</feature>
<reference evidence="2 3" key="1">
    <citation type="journal article" date="2011" name="J. Bacteriol.">
        <title>Draft Genome Sequence of Gordonia neofelifaecis NRRL B-59395, a Cholesterol-Degrading Actinomycete.</title>
        <authorList>
            <person name="Ge F."/>
            <person name="Li W."/>
            <person name="Chen G."/>
            <person name="Liu Y."/>
            <person name="Zhang G."/>
            <person name="Yong B."/>
            <person name="Wang Q."/>
            <person name="Wang N."/>
            <person name="Huang Z."/>
            <person name="Li W."/>
            <person name="Wang J."/>
            <person name="Wu C."/>
            <person name="Xie Q."/>
            <person name="Liu G."/>
        </authorList>
    </citation>
    <scope>NUCLEOTIDE SEQUENCE [LARGE SCALE GENOMIC DNA]</scope>
    <source>
        <strain evidence="2 3">NRRL B-59395</strain>
    </source>
</reference>
<protein>
    <submittedName>
        <fullName evidence="2">Uncharacterized protein</fullName>
    </submittedName>
</protein>
<accession>F1YPT0</accession>
<keyword evidence="1" id="KW-0472">Membrane</keyword>
<dbReference type="AlphaFoldDB" id="F1YPT0"/>
<evidence type="ECO:0000313" key="3">
    <source>
        <dbReference type="Proteomes" id="UP000035065"/>
    </source>
</evidence>
<evidence type="ECO:0000256" key="1">
    <source>
        <dbReference type="SAM" id="Phobius"/>
    </source>
</evidence>
<dbReference type="RefSeq" id="WP_009681119.1">
    <property type="nucleotide sequence ID" value="NZ_AEUD01000028.1"/>
</dbReference>
<dbReference type="Proteomes" id="UP000035065">
    <property type="component" value="Unassembled WGS sequence"/>
</dbReference>
<gene>
    <name evidence="2" type="ORF">SCNU_19707</name>
</gene>
<comment type="caution">
    <text evidence="2">The sequence shown here is derived from an EMBL/GenBank/DDBJ whole genome shotgun (WGS) entry which is preliminary data.</text>
</comment>
<keyword evidence="1" id="KW-1133">Transmembrane helix</keyword>
<evidence type="ECO:0000313" key="2">
    <source>
        <dbReference type="EMBL" id="EGD53300.1"/>
    </source>
</evidence>
<dbReference type="STRING" id="644548.SCNU_19707"/>
<dbReference type="eggNOG" id="ENOG5031VV0">
    <property type="taxonomic scope" value="Bacteria"/>
</dbReference>
<feature type="transmembrane region" description="Helical" evidence="1">
    <location>
        <begin position="82"/>
        <end position="105"/>
    </location>
</feature>
<proteinExistence type="predicted"/>
<keyword evidence="1" id="KW-0812">Transmembrane</keyword>
<sequence length="193" mass="19460">MLIRRTPSDAQVSATAHGLLASAVSLLLGIAAHSIGGGHVPSTTQLVVLSGLALCVGLVRARQVRSVEASRVRGRVRISPSGSLAALTVGQAGAHVSLSLMSGHAGHGTSVAPGPAMLLWHLLAVPAAAAVLFAAERLSRAIGGGVARAWRLVSTPVLVAEPFVALCGDRHVTALRPRPMAASAGVRGPPSQV</sequence>
<keyword evidence="3" id="KW-1185">Reference proteome</keyword>
<feature type="transmembrane region" description="Helical" evidence="1">
    <location>
        <begin position="42"/>
        <end position="61"/>
    </location>
</feature>
<name>F1YPT0_9ACTN</name>
<dbReference type="EMBL" id="AEUD01000028">
    <property type="protein sequence ID" value="EGD53300.1"/>
    <property type="molecule type" value="Genomic_DNA"/>
</dbReference>
<feature type="transmembrane region" description="Helical" evidence="1">
    <location>
        <begin position="12"/>
        <end position="36"/>
    </location>
</feature>